<dbReference type="Proteomes" id="UP000572953">
    <property type="component" value="Unassembled WGS sequence"/>
</dbReference>
<keyword evidence="2" id="KW-0547">Nucleotide-binding</keyword>
<name>A0A845SBM0_9PROT</name>
<dbReference type="InterPro" id="IPR036565">
    <property type="entry name" value="Mur-like_cat_sf"/>
</dbReference>
<dbReference type="SUPFAM" id="SSF63418">
    <property type="entry name" value="MurE/MurF N-terminal domain"/>
    <property type="match status" value="1"/>
</dbReference>
<dbReference type="EMBL" id="RGGN01000166">
    <property type="protein sequence ID" value="NCU63218.1"/>
    <property type="molecule type" value="Genomic_DNA"/>
</dbReference>
<comment type="caution">
    <text evidence="5">The sequence shown here is derived from an EMBL/GenBank/DDBJ whole genome shotgun (WGS) entry which is preliminary data.</text>
</comment>
<dbReference type="GO" id="GO:0016881">
    <property type="term" value="F:acid-amino acid ligase activity"/>
    <property type="evidence" value="ECO:0007669"/>
    <property type="project" value="InterPro"/>
</dbReference>
<dbReference type="InterPro" id="IPR051046">
    <property type="entry name" value="MurCDEF_CellWall_CoF430Synth"/>
</dbReference>
<dbReference type="Pfam" id="PF08245">
    <property type="entry name" value="Mur_ligase_M"/>
    <property type="match status" value="1"/>
</dbReference>
<dbReference type="InterPro" id="IPR035911">
    <property type="entry name" value="MurE/MurF_N"/>
</dbReference>
<dbReference type="PANTHER" id="PTHR43024:SF1">
    <property type="entry name" value="UDP-N-ACETYLMURAMOYL-TRIPEPTIDE--D-ALANYL-D-ALANINE LIGASE"/>
    <property type="match status" value="1"/>
</dbReference>
<organism evidence="5 6">
    <name type="scientific">Candidatus Fonsibacter lacus</name>
    <dbReference type="NCBI Taxonomy" id="2576439"/>
    <lineage>
        <taxon>Bacteria</taxon>
        <taxon>Pseudomonadati</taxon>
        <taxon>Pseudomonadota</taxon>
        <taxon>Alphaproteobacteria</taxon>
        <taxon>Candidatus Pelagibacterales</taxon>
        <taxon>Candidatus Pelagibacterales incertae sedis</taxon>
        <taxon>Candidatus Fonsibacter</taxon>
    </lineage>
</organism>
<evidence type="ECO:0000313" key="5">
    <source>
        <dbReference type="EMBL" id="NCU63218.1"/>
    </source>
</evidence>
<feature type="domain" description="Mur ligase central" evidence="4">
    <location>
        <begin position="105"/>
        <end position="184"/>
    </location>
</feature>
<protein>
    <recommendedName>
        <fullName evidence="4">Mur ligase central domain-containing protein</fullName>
    </recommendedName>
</protein>
<reference evidence="5 6" key="1">
    <citation type="submission" date="2018-10" db="EMBL/GenBank/DDBJ databases">
        <title>Iterative Subtractive Binning of Freshwater Chronoseries Metagenomes Recovers Nearly Complete Genomes from over Four Hundred Novel Species.</title>
        <authorList>
            <person name="Rodriguez-R L.M."/>
            <person name="Tsementzi D."/>
            <person name="Luo C."/>
            <person name="Konstantinidis K.T."/>
        </authorList>
    </citation>
    <scope>NUCLEOTIDE SEQUENCE [LARGE SCALE GENOMIC DNA]</scope>
    <source>
        <strain evidence="5">WB7_2B_003</strain>
    </source>
</reference>
<keyword evidence="1" id="KW-0436">Ligase</keyword>
<proteinExistence type="predicted"/>
<keyword evidence="3" id="KW-0067">ATP-binding</keyword>
<dbReference type="SUPFAM" id="SSF53623">
    <property type="entry name" value="MurD-like peptide ligases, catalytic domain"/>
    <property type="match status" value="1"/>
</dbReference>
<dbReference type="GO" id="GO:0005524">
    <property type="term" value="F:ATP binding"/>
    <property type="evidence" value="ECO:0007669"/>
    <property type="project" value="UniProtKB-KW"/>
</dbReference>
<gene>
    <name evidence="5" type="ORF">EBV78_03990</name>
</gene>
<sequence length="184" mass="20575">MKIKLYSAEEINTVFNSNISNKFFFNKVAIDSREVSNRGIFFAIKGDNDDGHRYVKKVLKNKNNLAIISKGVKNKRSIKTQNTLESLRNLASYSRQRSEAKIIAITGSCGKTSLKNLLNSSLKKFGRTHCSPKSFNNHFGVPYSLANLNSNDKYGVFELGMSSKGEIDNLVNLVKPHIAIITNI</sequence>
<dbReference type="InterPro" id="IPR013221">
    <property type="entry name" value="Mur_ligase_cen"/>
</dbReference>
<evidence type="ECO:0000313" key="6">
    <source>
        <dbReference type="Proteomes" id="UP000572953"/>
    </source>
</evidence>
<feature type="non-terminal residue" evidence="5">
    <location>
        <position position="184"/>
    </location>
</feature>
<dbReference type="Gene3D" id="3.40.1190.10">
    <property type="entry name" value="Mur-like, catalytic domain"/>
    <property type="match status" value="1"/>
</dbReference>
<evidence type="ECO:0000256" key="1">
    <source>
        <dbReference type="ARBA" id="ARBA00022598"/>
    </source>
</evidence>
<dbReference type="AlphaFoldDB" id="A0A845SBM0"/>
<dbReference type="PANTHER" id="PTHR43024">
    <property type="entry name" value="UDP-N-ACETYLMURAMOYL-TRIPEPTIDE--D-ALANYL-D-ALANINE LIGASE"/>
    <property type="match status" value="1"/>
</dbReference>
<dbReference type="Gene3D" id="3.40.1390.10">
    <property type="entry name" value="MurE/MurF, N-terminal domain"/>
    <property type="match status" value="1"/>
</dbReference>
<accession>A0A845SBM0</accession>
<evidence type="ECO:0000256" key="2">
    <source>
        <dbReference type="ARBA" id="ARBA00022741"/>
    </source>
</evidence>
<evidence type="ECO:0000256" key="3">
    <source>
        <dbReference type="ARBA" id="ARBA00022840"/>
    </source>
</evidence>
<evidence type="ECO:0000259" key="4">
    <source>
        <dbReference type="Pfam" id="PF08245"/>
    </source>
</evidence>